<feature type="transmembrane region" description="Helical" evidence="1">
    <location>
        <begin position="48"/>
        <end position="71"/>
    </location>
</feature>
<proteinExistence type="predicted"/>
<accession>A0ABX5QFF8</accession>
<evidence type="ECO:0000313" key="3">
    <source>
        <dbReference type="Proteomes" id="UP000285768"/>
    </source>
</evidence>
<keyword evidence="1" id="KW-1133">Transmembrane helix</keyword>
<gene>
    <name evidence="2" type="ORF">Leucomu_07750</name>
</gene>
<feature type="transmembrane region" description="Helical" evidence="1">
    <location>
        <begin position="21"/>
        <end position="42"/>
    </location>
</feature>
<reference evidence="2 3" key="1">
    <citation type="submission" date="2019-01" db="EMBL/GenBank/DDBJ databases">
        <title>Leucobacter muris sp. nov. isolated from the nose of a laboratory mouse.</title>
        <authorList>
            <person name="Benga L."/>
            <person name="Sproeer C."/>
            <person name="Schumann P."/>
            <person name="Verbarg S."/>
            <person name="Bunk B."/>
            <person name="Engelhardt E."/>
            <person name="Benten P.M."/>
            <person name="Sager M."/>
        </authorList>
    </citation>
    <scope>NUCLEOTIDE SEQUENCE [LARGE SCALE GENOMIC DNA]</scope>
    <source>
        <strain evidence="2 3">DSM 101948</strain>
    </source>
</reference>
<sequence length="156" mass="16506">MTSRSAAETTARPYRERLLPGIGLYIALLLLVPAVALVLTPINSDMALPVGVVVYLIVAGAVTLMCPVVAVQNGRLAAGRAEIPVQQLGGIELLGSEGMRAAIGPGVDARSYLVVRGWIHRGVRIENIDPADPAPFWIITTRHPQKLAEAIEAAKA</sequence>
<keyword evidence="1" id="KW-0472">Membrane</keyword>
<keyword evidence="1" id="KW-0812">Transmembrane</keyword>
<protein>
    <submittedName>
        <fullName evidence="2">DUF3093 domain-containing protein</fullName>
    </submittedName>
</protein>
<keyword evidence="3" id="KW-1185">Reference proteome</keyword>
<dbReference type="RefSeq" id="WP_017882530.1">
    <property type="nucleotide sequence ID" value="NZ_CP035037.1"/>
</dbReference>
<dbReference type="Pfam" id="PF11292">
    <property type="entry name" value="DUF3093"/>
    <property type="match status" value="1"/>
</dbReference>
<name>A0ABX5QFF8_9MICO</name>
<evidence type="ECO:0000313" key="2">
    <source>
        <dbReference type="EMBL" id="QAB17828.1"/>
    </source>
</evidence>
<dbReference type="Proteomes" id="UP000285768">
    <property type="component" value="Chromosome"/>
</dbReference>
<organism evidence="2 3">
    <name type="scientific">Leucobacter muris</name>
    <dbReference type="NCBI Taxonomy" id="1935379"/>
    <lineage>
        <taxon>Bacteria</taxon>
        <taxon>Bacillati</taxon>
        <taxon>Actinomycetota</taxon>
        <taxon>Actinomycetes</taxon>
        <taxon>Micrococcales</taxon>
        <taxon>Microbacteriaceae</taxon>
        <taxon>Leucobacter</taxon>
    </lineage>
</organism>
<evidence type="ECO:0000256" key="1">
    <source>
        <dbReference type="SAM" id="Phobius"/>
    </source>
</evidence>
<dbReference type="EMBL" id="CP035037">
    <property type="protein sequence ID" value="QAB17828.1"/>
    <property type="molecule type" value="Genomic_DNA"/>
</dbReference>
<dbReference type="InterPro" id="IPR021443">
    <property type="entry name" value="DUF3093"/>
</dbReference>